<sequence length="70" mass="8487">MKRLLRKTRKKRICFPLVRNLSLLCGAAPSVSRCRTELKRTVGMKHRLRKRWKRTTFFQRRQNRSTGRIC</sequence>
<evidence type="ECO:0000313" key="1">
    <source>
        <dbReference type="EMBL" id="TKR64311.1"/>
    </source>
</evidence>
<reference evidence="1 2" key="1">
    <citation type="journal article" date="2015" name="Genome Biol.">
        <title>Comparative genomics of Steinernema reveals deeply conserved gene regulatory networks.</title>
        <authorList>
            <person name="Dillman A.R."/>
            <person name="Macchietto M."/>
            <person name="Porter C.F."/>
            <person name="Rogers A."/>
            <person name="Williams B."/>
            <person name="Antoshechkin I."/>
            <person name="Lee M.M."/>
            <person name="Goodwin Z."/>
            <person name="Lu X."/>
            <person name="Lewis E.E."/>
            <person name="Goodrich-Blair H."/>
            <person name="Stock S.P."/>
            <person name="Adams B.J."/>
            <person name="Sternberg P.W."/>
            <person name="Mortazavi A."/>
        </authorList>
    </citation>
    <scope>NUCLEOTIDE SEQUENCE [LARGE SCALE GENOMIC DNA]</scope>
    <source>
        <strain evidence="1 2">ALL</strain>
    </source>
</reference>
<reference evidence="1 2" key="2">
    <citation type="journal article" date="2019" name="G3 (Bethesda)">
        <title>Hybrid Assembly of the Genome of the Entomopathogenic Nematode Steinernema carpocapsae Identifies the X-Chromosome.</title>
        <authorList>
            <person name="Serra L."/>
            <person name="Macchietto M."/>
            <person name="Macias-Munoz A."/>
            <person name="McGill C.J."/>
            <person name="Rodriguez I.M."/>
            <person name="Rodriguez B."/>
            <person name="Murad R."/>
            <person name="Mortazavi A."/>
        </authorList>
    </citation>
    <scope>NUCLEOTIDE SEQUENCE [LARGE SCALE GENOMIC DNA]</scope>
    <source>
        <strain evidence="1 2">ALL</strain>
    </source>
</reference>
<comment type="caution">
    <text evidence="1">The sequence shown here is derived from an EMBL/GenBank/DDBJ whole genome shotgun (WGS) entry which is preliminary data.</text>
</comment>
<organism evidence="1 2">
    <name type="scientific">Steinernema carpocapsae</name>
    <name type="common">Entomopathogenic nematode</name>
    <dbReference type="NCBI Taxonomy" id="34508"/>
    <lineage>
        <taxon>Eukaryota</taxon>
        <taxon>Metazoa</taxon>
        <taxon>Ecdysozoa</taxon>
        <taxon>Nematoda</taxon>
        <taxon>Chromadorea</taxon>
        <taxon>Rhabditida</taxon>
        <taxon>Tylenchina</taxon>
        <taxon>Panagrolaimomorpha</taxon>
        <taxon>Strongyloidoidea</taxon>
        <taxon>Steinernematidae</taxon>
        <taxon>Steinernema</taxon>
    </lineage>
</organism>
<protein>
    <submittedName>
        <fullName evidence="1">Uncharacterized protein</fullName>
    </submittedName>
</protein>
<keyword evidence="2" id="KW-1185">Reference proteome</keyword>
<accession>A0A4U5M622</accession>
<dbReference type="Proteomes" id="UP000298663">
    <property type="component" value="Unassembled WGS sequence"/>
</dbReference>
<dbReference type="EMBL" id="AZBU02000009">
    <property type="protein sequence ID" value="TKR64311.1"/>
    <property type="molecule type" value="Genomic_DNA"/>
</dbReference>
<dbReference type="AlphaFoldDB" id="A0A4U5M622"/>
<evidence type="ECO:0000313" key="2">
    <source>
        <dbReference type="Proteomes" id="UP000298663"/>
    </source>
</evidence>
<gene>
    <name evidence="1" type="ORF">L596_024870</name>
</gene>
<name>A0A4U5M622_STECR</name>
<proteinExistence type="predicted"/>